<feature type="compositionally biased region" description="Low complexity" evidence="1">
    <location>
        <begin position="69"/>
        <end position="79"/>
    </location>
</feature>
<dbReference type="AlphaFoldDB" id="A0A6G1BHZ9"/>
<name>A0A6G1BHZ9_9ORYZ</name>
<proteinExistence type="predicted"/>
<comment type="caution">
    <text evidence="2">The sequence shown here is derived from an EMBL/GenBank/DDBJ whole genome shotgun (WGS) entry which is preliminary data.</text>
</comment>
<evidence type="ECO:0000256" key="1">
    <source>
        <dbReference type="SAM" id="MobiDB-lite"/>
    </source>
</evidence>
<protein>
    <submittedName>
        <fullName evidence="2">Uncharacterized protein</fullName>
    </submittedName>
</protein>
<gene>
    <name evidence="2" type="ORF">E2562_002346</name>
</gene>
<dbReference type="EMBL" id="SPHZ02000012">
    <property type="protein sequence ID" value="KAF0887629.1"/>
    <property type="molecule type" value="Genomic_DNA"/>
</dbReference>
<accession>A0A6G1BHZ9</accession>
<feature type="region of interest" description="Disordered" evidence="1">
    <location>
        <begin position="64"/>
        <end position="87"/>
    </location>
</feature>
<dbReference type="Proteomes" id="UP000479710">
    <property type="component" value="Unassembled WGS sequence"/>
</dbReference>
<sequence length="87" mass="9189">MAHKLFRAHVWVCYKLAVEKVSGDDHGSVMVDPTEARPPGPPDLAVMGFGEGWWQGLRLSNGDNGGSSGQIQASSSTAGDDCCPCEL</sequence>
<reference evidence="2 3" key="1">
    <citation type="submission" date="2019-11" db="EMBL/GenBank/DDBJ databases">
        <title>Whole genome sequence of Oryza granulata.</title>
        <authorList>
            <person name="Li W."/>
        </authorList>
    </citation>
    <scope>NUCLEOTIDE SEQUENCE [LARGE SCALE GENOMIC DNA]</scope>
    <source>
        <strain evidence="3">cv. Menghai</strain>
        <tissue evidence="2">Leaf</tissue>
    </source>
</reference>
<organism evidence="2 3">
    <name type="scientific">Oryza meyeriana var. granulata</name>
    <dbReference type="NCBI Taxonomy" id="110450"/>
    <lineage>
        <taxon>Eukaryota</taxon>
        <taxon>Viridiplantae</taxon>
        <taxon>Streptophyta</taxon>
        <taxon>Embryophyta</taxon>
        <taxon>Tracheophyta</taxon>
        <taxon>Spermatophyta</taxon>
        <taxon>Magnoliopsida</taxon>
        <taxon>Liliopsida</taxon>
        <taxon>Poales</taxon>
        <taxon>Poaceae</taxon>
        <taxon>BOP clade</taxon>
        <taxon>Oryzoideae</taxon>
        <taxon>Oryzeae</taxon>
        <taxon>Oryzinae</taxon>
        <taxon>Oryza</taxon>
        <taxon>Oryza meyeriana</taxon>
    </lineage>
</organism>
<evidence type="ECO:0000313" key="3">
    <source>
        <dbReference type="Proteomes" id="UP000479710"/>
    </source>
</evidence>
<keyword evidence="3" id="KW-1185">Reference proteome</keyword>
<feature type="non-terminal residue" evidence="2">
    <location>
        <position position="87"/>
    </location>
</feature>
<evidence type="ECO:0000313" key="2">
    <source>
        <dbReference type="EMBL" id="KAF0887629.1"/>
    </source>
</evidence>